<evidence type="ECO:0000313" key="4">
    <source>
        <dbReference type="Proteomes" id="UP000068164"/>
    </source>
</evidence>
<dbReference type="InterPro" id="IPR007055">
    <property type="entry name" value="BON_dom"/>
</dbReference>
<dbReference type="Pfam" id="PF04972">
    <property type="entry name" value="BON"/>
    <property type="match status" value="3"/>
</dbReference>
<dbReference type="PANTHER" id="PTHR34606">
    <property type="entry name" value="BON DOMAIN-CONTAINING PROTEIN"/>
    <property type="match status" value="1"/>
</dbReference>
<organism evidence="3 4">
    <name type="scientific">Rhizobium altiplani</name>
    <dbReference type="NCBI Taxonomy" id="1864509"/>
    <lineage>
        <taxon>Bacteria</taxon>
        <taxon>Pseudomonadati</taxon>
        <taxon>Pseudomonadota</taxon>
        <taxon>Alphaproteobacteria</taxon>
        <taxon>Hyphomicrobiales</taxon>
        <taxon>Rhizobiaceae</taxon>
        <taxon>Rhizobium/Agrobacterium group</taxon>
        <taxon>Rhizobium</taxon>
    </lineage>
</organism>
<sequence length="216" mass="22928">MNDLALRQNIIDELGFEPSVDAANIGVAVEDGVVTLSGHVGSYAEKIAAEMAVKRVKGVRALAETLEVRYAGRKHHADDEIAARALDIIEWDALLPDGAIGVKVQKGWVTLSGEVPWHFQRVAAEKAVMKLGGVVGVTNVLSIKPVASIPDVKNRIEGALKRNAEVEADRIQIDVSGGNVTLKGGVTGWRERSVAERAAWSIPGVVSVINDLAVSG</sequence>
<dbReference type="SMART" id="SM00749">
    <property type="entry name" value="BON"/>
    <property type="match status" value="3"/>
</dbReference>
<comment type="caution">
    <text evidence="3">The sequence shown here is derived from an EMBL/GenBank/DDBJ whole genome shotgun (WGS) entry which is preliminary data.</text>
</comment>
<dbReference type="EMBL" id="LNCD01000031">
    <property type="protein sequence ID" value="KWV57126.1"/>
    <property type="molecule type" value="Genomic_DNA"/>
</dbReference>
<reference evidence="3 4" key="1">
    <citation type="submission" date="2015-11" db="EMBL/GenBank/DDBJ databases">
        <title>Draft Genome Sequence of the Strain BR 10423 (Rhizobium sp.) isolated from nodules of Mimosa pudica.</title>
        <authorList>
            <person name="Barauna A.C."/>
            <person name="Zilli J.E."/>
            <person name="Simoes-Araujo J.L."/>
            <person name="Reis V.M."/>
            <person name="James E.K."/>
            <person name="Reis F.B.Jr."/>
            <person name="Rouws L.F."/>
            <person name="Passos S.R."/>
            <person name="Gois S.R."/>
        </authorList>
    </citation>
    <scope>NUCLEOTIDE SEQUENCE [LARGE SCALE GENOMIC DNA]</scope>
    <source>
        <strain evidence="3 4">BR10423</strain>
    </source>
</reference>
<dbReference type="RefSeq" id="WP_062368820.1">
    <property type="nucleotide sequence ID" value="NZ_LNCD01000031.1"/>
</dbReference>
<dbReference type="PROSITE" id="PS50914">
    <property type="entry name" value="BON"/>
    <property type="match status" value="3"/>
</dbReference>
<dbReference type="Gene3D" id="3.30.1340.30">
    <property type="match status" value="3"/>
</dbReference>
<name>A0A120FPK7_9HYPH</name>
<keyword evidence="4" id="KW-1185">Reference proteome</keyword>
<dbReference type="InterPro" id="IPR014004">
    <property type="entry name" value="Transpt-assoc_nodulatn_dom_bac"/>
</dbReference>
<keyword evidence="3" id="KW-0808">Transferase</keyword>
<dbReference type="PANTHER" id="PTHR34606:SF4">
    <property type="entry name" value="OUTER MEMBRANE LIPOPROTEIN DOLP"/>
    <property type="match status" value="1"/>
</dbReference>
<feature type="domain" description="BON" evidence="2">
    <location>
        <begin position="2"/>
        <end position="70"/>
    </location>
</feature>
<dbReference type="InterPro" id="IPR051686">
    <property type="entry name" value="Lipoprotein_DolP"/>
</dbReference>
<keyword evidence="3" id="KW-0032">Aminotransferase</keyword>
<dbReference type="AlphaFoldDB" id="A0A120FPK7"/>
<feature type="domain" description="BON" evidence="2">
    <location>
        <begin position="148"/>
        <end position="216"/>
    </location>
</feature>
<accession>A0A120FPK7</accession>
<evidence type="ECO:0000259" key="2">
    <source>
        <dbReference type="PROSITE" id="PS50914"/>
    </source>
</evidence>
<dbReference type="OrthoDB" id="870892at2"/>
<proteinExistence type="predicted"/>
<dbReference type="GO" id="GO:0008483">
    <property type="term" value="F:transaminase activity"/>
    <property type="evidence" value="ECO:0007669"/>
    <property type="project" value="UniProtKB-KW"/>
</dbReference>
<gene>
    <name evidence="3" type="ORF">AS026_31290</name>
</gene>
<keyword evidence="1" id="KW-0732">Signal</keyword>
<evidence type="ECO:0000256" key="1">
    <source>
        <dbReference type="ARBA" id="ARBA00022729"/>
    </source>
</evidence>
<feature type="domain" description="BON" evidence="2">
    <location>
        <begin position="77"/>
        <end position="145"/>
    </location>
</feature>
<protein>
    <submittedName>
        <fullName evidence="3">Ornithine aminotransferase</fullName>
    </submittedName>
</protein>
<dbReference type="Proteomes" id="UP000068164">
    <property type="component" value="Unassembled WGS sequence"/>
</dbReference>
<evidence type="ECO:0000313" key="3">
    <source>
        <dbReference type="EMBL" id="KWV57126.1"/>
    </source>
</evidence>